<dbReference type="PRINTS" id="PR00385">
    <property type="entry name" value="P450"/>
</dbReference>
<dbReference type="AlphaFoldDB" id="A0A7M4FIZ9"/>
<comment type="cofactor">
    <cofactor evidence="1 11 13">
        <name>heme</name>
        <dbReference type="ChEBI" id="CHEBI:30413"/>
    </cofactor>
</comment>
<dbReference type="Ensembl" id="ENSCPRT00005029614.1">
    <property type="protein sequence ID" value="ENSCPRP00005025367.1"/>
    <property type="gene ID" value="ENSCPRG00005017594.1"/>
</dbReference>
<keyword evidence="9 12" id="KW-0503">Monooxygenase</keyword>
<evidence type="ECO:0000256" key="2">
    <source>
        <dbReference type="ARBA" id="ARBA00010617"/>
    </source>
</evidence>
<evidence type="ECO:0000256" key="1">
    <source>
        <dbReference type="ARBA" id="ARBA00001971"/>
    </source>
</evidence>
<evidence type="ECO:0000256" key="4">
    <source>
        <dbReference type="ARBA" id="ARBA00022723"/>
    </source>
</evidence>
<evidence type="ECO:0000313" key="14">
    <source>
        <dbReference type="Ensembl" id="ENSCPRP00005025367.1"/>
    </source>
</evidence>
<evidence type="ECO:0000256" key="10">
    <source>
        <dbReference type="ARBA" id="ARBA00023136"/>
    </source>
</evidence>
<keyword evidence="7 12" id="KW-0560">Oxidoreductase</keyword>
<evidence type="ECO:0000256" key="6">
    <source>
        <dbReference type="ARBA" id="ARBA00022848"/>
    </source>
</evidence>
<dbReference type="Gene3D" id="1.10.630.10">
    <property type="entry name" value="Cytochrome P450"/>
    <property type="match status" value="1"/>
</dbReference>
<dbReference type="OMA" id="PIWICHA"/>
<keyword evidence="10" id="KW-0472">Membrane</keyword>
<dbReference type="GO" id="GO:0005789">
    <property type="term" value="C:endoplasmic reticulum membrane"/>
    <property type="evidence" value="ECO:0007669"/>
    <property type="project" value="UniProtKB-SubCell"/>
</dbReference>
<reference evidence="14" key="1">
    <citation type="submission" date="2025-08" db="UniProtKB">
        <authorList>
            <consortium name="Ensembl"/>
        </authorList>
    </citation>
    <scope>IDENTIFICATION</scope>
</reference>
<comment type="subcellular location">
    <subcellularLocation>
        <location evidence="13">Endoplasmic reticulum membrane</location>
        <topology evidence="13">Peripheral membrane protein</topology>
    </subcellularLocation>
    <subcellularLocation>
        <location evidence="13">Microsome membrane</location>
        <topology evidence="13">Peripheral membrane protein</topology>
    </subcellularLocation>
</comment>
<dbReference type="SUPFAM" id="SSF48264">
    <property type="entry name" value="Cytochrome P450"/>
    <property type="match status" value="1"/>
</dbReference>
<evidence type="ECO:0000256" key="3">
    <source>
        <dbReference type="ARBA" id="ARBA00022617"/>
    </source>
</evidence>
<reference evidence="14" key="2">
    <citation type="submission" date="2025-09" db="UniProtKB">
        <authorList>
            <consortium name="Ensembl"/>
        </authorList>
    </citation>
    <scope>IDENTIFICATION</scope>
</reference>
<dbReference type="GO" id="GO:0042446">
    <property type="term" value="P:hormone biosynthetic process"/>
    <property type="evidence" value="ECO:0007669"/>
    <property type="project" value="TreeGrafter"/>
</dbReference>
<evidence type="ECO:0000256" key="11">
    <source>
        <dbReference type="PIRSR" id="PIRSR602401-1"/>
    </source>
</evidence>
<dbReference type="PANTHER" id="PTHR24289:SF21">
    <property type="entry name" value="CYTOCHROME P450 1A"/>
    <property type="match status" value="1"/>
</dbReference>
<dbReference type="InterPro" id="IPR002401">
    <property type="entry name" value="Cyt_P450_E_grp-I"/>
</dbReference>
<dbReference type="InterPro" id="IPR017972">
    <property type="entry name" value="Cyt_P450_CS"/>
</dbReference>
<keyword evidence="5 13" id="KW-0256">Endoplasmic reticulum</keyword>
<keyword evidence="6 13" id="KW-0492">Microsome</keyword>
<name>A0A7M4FIZ9_CROPO</name>
<sequence length="269" mass="31350">QVPTWYQLRTTHALSFWPYARAGGSELPRAASRVFVPIWICHALLIVKEHYTTFDNSHIRDITDSLIEHCQDKKKDVNANIQLPEEKIVNLVNDLFGAGFDTVTTALSWTLVYLVTYPDIQKKIQNESDQTIGRERRPRLHLLLYTSLNGYYIPKSLCVFINHWQVNHDETLWKESSAFNPEHFLNAEGMEINRMESDKVMIFGLGKRRCIGESIARWEIFLATLLQQREFSICDGQMVDGTPQYGLTMKHKNCEHFQIKQRFPNKSFE</sequence>
<evidence type="ECO:0000256" key="5">
    <source>
        <dbReference type="ARBA" id="ARBA00022824"/>
    </source>
</evidence>
<proteinExistence type="inferred from homology"/>
<dbReference type="Proteomes" id="UP000594220">
    <property type="component" value="Unplaced"/>
</dbReference>
<dbReference type="GO" id="GO:0020037">
    <property type="term" value="F:heme binding"/>
    <property type="evidence" value="ECO:0007669"/>
    <property type="project" value="UniProtKB-UniRule"/>
</dbReference>
<dbReference type="PANTHER" id="PTHR24289">
    <property type="entry name" value="STEROID 17-ALPHA-HYDROXYLASE/17,20 LYASE"/>
    <property type="match status" value="1"/>
</dbReference>
<evidence type="ECO:0000256" key="9">
    <source>
        <dbReference type="ARBA" id="ARBA00023033"/>
    </source>
</evidence>
<keyword evidence="8 11" id="KW-0408">Iron</keyword>
<evidence type="ECO:0000256" key="8">
    <source>
        <dbReference type="ARBA" id="ARBA00023004"/>
    </source>
</evidence>
<feature type="binding site" description="axial binding residue" evidence="11">
    <location>
        <position position="210"/>
    </location>
    <ligand>
        <name>heme</name>
        <dbReference type="ChEBI" id="CHEBI:30413"/>
    </ligand>
    <ligandPart>
        <name>Fe</name>
        <dbReference type="ChEBI" id="CHEBI:18248"/>
    </ligandPart>
</feature>
<dbReference type="GeneTree" id="ENSGT00950000183037"/>
<dbReference type="PROSITE" id="PS00086">
    <property type="entry name" value="CYTOCHROME_P450"/>
    <property type="match status" value="1"/>
</dbReference>
<dbReference type="GO" id="GO:0004508">
    <property type="term" value="F:steroid 17-alpha-monooxygenase activity"/>
    <property type="evidence" value="ECO:0007669"/>
    <property type="project" value="TreeGrafter"/>
</dbReference>
<evidence type="ECO:0000313" key="15">
    <source>
        <dbReference type="Proteomes" id="UP000594220"/>
    </source>
</evidence>
<keyword evidence="4 11" id="KW-0479">Metal-binding</keyword>
<evidence type="ECO:0000256" key="12">
    <source>
        <dbReference type="RuleBase" id="RU000461"/>
    </source>
</evidence>
<dbReference type="PRINTS" id="PR01683">
    <property type="entry name" value="EP450ICYP1A"/>
</dbReference>
<dbReference type="InterPro" id="IPR036396">
    <property type="entry name" value="Cyt_P450_sf"/>
</dbReference>
<comment type="function">
    <text evidence="13">Cytochromes P450 are a group of heme-thiolate monooxygenases. They oxidize a variety of structurally unrelated compounds, including steroids, fatty acids, and xenobiotics.</text>
</comment>
<dbReference type="PRINTS" id="PR00463">
    <property type="entry name" value="EP450I"/>
</dbReference>
<dbReference type="EC" id="1.14.14.1" evidence="13"/>
<keyword evidence="15" id="KW-1185">Reference proteome</keyword>
<organism evidence="14 15">
    <name type="scientific">Crocodylus porosus</name>
    <name type="common">Saltwater crocodile</name>
    <name type="synonym">Estuarine crocodile</name>
    <dbReference type="NCBI Taxonomy" id="8502"/>
    <lineage>
        <taxon>Eukaryota</taxon>
        <taxon>Metazoa</taxon>
        <taxon>Chordata</taxon>
        <taxon>Craniata</taxon>
        <taxon>Vertebrata</taxon>
        <taxon>Euteleostomi</taxon>
        <taxon>Archelosauria</taxon>
        <taxon>Archosauria</taxon>
        <taxon>Crocodylia</taxon>
        <taxon>Longirostres</taxon>
        <taxon>Crocodylidae</taxon>
        <taxon>Crocodylus</taxon>
    </lineage>
</organism>
<dbReference type="Pfam" id="PF00067">
    <property type="entry name" value="p450"/>
    <property type="match status" value="2"/>
</dbReference>
<evidence type="ECO:0000256" key="13">
    <source>
        <dbReference type="RuleBase" id="RU368045"/>
    </source>
</evidence>
<keyword evidence="3 11" id="KW-0349">Heme</keyword>
<evidence type="ECO:0000256" key="7">
    <source>
        <dbReference type="ARBA" id="ARBA00023002"/>
    </source>
</evidence>
<dbReference type="InterPro" id="IPR001128">
    <property type="entry name" value="Cyt_P450"/>
</dbReference>
<dbReference type="InterPro" id="IPR008066">
    <property type="entry name" value="Cyt_P450_E_grp-I_CYP1"/>
</dbReference>
<accession>A0A7M4FIZ9</accession>
<protein>
    <recommendedName>
        <fullName evidence="13">Cytochrome P450 1A</fullName>
        <ecNumber evidence="13">1.14.14.1</ecNumber>
    </recommendedName>
</protein>
<dbReference type="GO" id="GO:0005506">
    <property type="term" value="F:iron ion binding"/>
    <property type="evidence" value="ECO:0007669"/>
    <property type="project" value="UniProtKB-UniRule"/>
</dbReference>
<comment type="similarity">
    <text evidence="2 12">Belongs to the cytochrome P450 family.</text>
</comment>
<dbReference type="GO" id="GO:0042448">
    <property type="term" value="P:progesterone metabolic process"/>
    <property type="evidence" value="ECO:0007669"/>
    <property type="project" value="TreeGrafter"/>
</dbReference>